<dbReference type="CDD" id="cd00063">
    <property type="entry name" value="FN3"/>
    <property type="match status" value="4"/>
</dbReference>
<dbReference type="Gene3D" id="1.25.40.20">
    <property type="entry name" value="Ankyrin repeat-containing domain"/>
    <property type="match status" value="1"/>
</dbReference>
<dbReference type="SUPFAM" id="SSF49265">
    <property type="entry name" value="Fibronectin type III"/>
    <property type="match status" value="3"/>
</dbReference>
<dbReference type="VEuPathDB" id="FungiDB:H257_05314"/>
<dbReference type="InterPro" id="IPR003961">
    <property type="entry name" value="FN3_dom"/>
</dbReference>
<dbReference type="InterPro" id="IPR036116">
    <property type="entry name" value="FN3_sf"/>
</dbReference>
<dbReference type="SMART" id="SM00248">
    <property type="entry name" value="ANK"/>
    <property type="match status" value="2"/>
</dbReference>
<dbReference type="PROSITE" id="PS50088">
    <property type="entry name" value="ANK_REPEAT"/>
    <property type="match status" value="1"/>
</dbReference>
<evidence type="ECO:0000259" key="4">
    <source>
        <dbReference type="PROSITE" id="PS50853"/>
    </source>
</evidence>
<dbReference type="Pfam" id="PF00041">
    <property type="entry name" value="fn3"/>
    <property type="match status" value="3"/>
</dbReference>
<feature type="domain" description="Fibronectin type-III" evidence="4">
    <location>
        <begin position="413"/>
        <end position="508"/>
    </location>
</feature>
<keyword evidence="1" id="KW-0677">Repeat</keyword>
<dbReference type="PANTHER" id="PTHR13817:SF73">
    <property type="entry name" value="FIBRONECTIN TYPE-III DOMAIN-CONTAINING PROTEIN"/>
    <property type="match status" value="1"/>
</dbReference>
<dbReference type="InterPro" id="IPR002110">
    <property type="entry name" value="Ankyrin_rpt"/>
</dbReference>
<sequence>MATESSATHQLRRLVLEAQKTKARTPGGKQPLGTQADTRGQRMPLHLKTIRKRMQEPTSLQMQIDDFIESAGEGLDDRVDQYVRAGLPIDRTHTVLGYTALHAAANQPDGRVMARLLRAGANVNATAMNHQGTALHAAVLYNNQSGVEKLLQHQAHRLARAQGDVVPADIAMEYGRRTIHNILKGPPPPPHLPKCTLVEPQRLHITWEVKPRSRLSANRTTPPPPPTEFKVLWRMWCANDFTHATCKAPVFVVQGLVPATLYEITVQAANDAGWSDTSAPLVVKTAETTPTAPKAPVITFVSEKSITMGILLPESNGAALDAICVLVQKTGSIDLCDTSDLVALMQVNPHDTAWTVVWEGHPSTLRPLEHHDPSVREFVASTLAPGTVYFYRVKARNALGWSDLGDVSDGITTNDAPKLVHKTGTSLGLVWPKPYSTHDIDMYELQCKVAATTDWSVVSSRIRGQSHTVSQLSPATGYVFRVRPHFANMRQGQCSSSSWETESNCVESHIYHTHGATPDPPSDVVLVSRSQSMLEVRWKMPRCNGHVVLHYELQKQRMDEVKSTQSILSDAKPDPAAPWESVSNTIEVDCATYRVQGLMHGTPYRFRLRARNALGWSVDGDPSVAFFTHAFLPPTPPLATAKTHYSLDIAWRDQQADVNNNVDLKEYFELHLCRLWTYCPHDAIPDIRLDTWDVVQDRCPTRSCVVSNLSALSWYAFRVRSWIRHRGWTEFSDPSRPIQTLRRM</sequence>
<dbReference type="Gene3D" id="2.60.40.10">
    <property type="entry name" value="Immunoglobulins"/>
    <property type="match status" value="5"/>
</dbReference>
<evidence type="ECO:0000256" key="3">
    <source>
        <dbReference type="SAM" id="MobiDB-lite"/>
    </source>
</evidence>
<dbReference type="Pfam" id="PF12796">
    <property type="entry name" value="Ank_2"/>
    <property type="match status" value="1"/>
</dbReference>
<feature type="domain" description="Fibronectin type-III" evidence="4">
    <location>
        <begin position="520"/>
        <end position="635"/>
    </location>
</feature>
<reference evidence="5" key="1">
    <citation type="submission" date="2013-12" db="EMBL/GenBank/DDBJ databases">
        <title>The Genome Sequence of Aphanomyces astaci APO3.</title>
        <authorList>
            <consortium name="The Broad Institute Genomics Platform"/>
            <person name="Russ C."/>
            <person name="Tyler B."/>
            <person name="van West P."/>
            <person name="Dieguez-Uribeondo J."/>
            <person name="Young S.K."/>
            <person name="Zeng Q."/>
            <person name="Gargeya S."/>
            <person name="Fitzgerald M."/>
            <person name="Abouelleil A."/>
            <person name="Alvarado L."/>
            <person name="Chapman S.B."/>
            <person name="Gainer-Dewar J."/>
            <person name="Goldberg J."/>
            <person name="Griggs A."/>
            <person name="Gujja S."/>
            <person name="Hansen M."/>
            <person name="Howarth C."/>
            <person name="Imamovic A."/>
            <person name="Ireland A."/>
            <person name="Larimer J."/>
            <person name="McCowan C."/>
            <person name="Murphy C."/>
            <person name="Pearson M."/>
            <person name="Poon T.W."/>
            <person name="Priest M."/>
            <person name="Roberts A."/>
            <person name="Saif S."/>
            <person name="Shea T."/>
            <person name="Sykes S."/>
            <person name="Wortman J."/>
            <person name="Nusbaum C."/>
            <person name="Birren B."/>
        </authorList>
    </citation>
    <scope>NUCLEOTIDE SEQUENCE [LARGE SCALE GENOMIC DNA]</scope>
    <source>
        <strain evidence="5">APO3</strain>
    </source>
</reference>
<keyword evidence="2" id="KW-0040">ANK repeat</keyword>
<feature type="region of interest" description="Disordered" evidence="3">
    <location>
        <begin position="18"/>
        <end position="41"/>
    </location>
</feature>
<dbReference type="InterPro" id="IPR036770">
    <property type="entry name" value="Ankyrin_rpt-contain_sf"/>
</dbReference>
<dbReference type="EMBL" id="KI913123">
    <property type="protein sequence ID" value="ETV81714.1"/>
    <property type="molecule type" value="Genomic_DNA"/>
</dbReference>
<organism evidence="5">
    <name type="scientific">Aphanomyces astaci</name>
    <name type="common">Crayfish plague agent</name>
    <dbReference type="NCBI Taxonomy" id="112090"/>
    <lineage>
        <taxon>Eukaryota</taxon>
        <taxon>Sar</taxon>
        <taxon>Stramenopiles</taxon>
        <taxon>Oomycota</taxon>
        <taxon>Saprolegniomycetes</taxon>
        <taxon>Saprolegniales</taxon>
        <taxon>Verrucalvaceae</taxon>
        <taxon>Aphanomyces</taxon>
    </lineage>
</organism>
<dbReference type="OrthoDB" id="504170at2759"/>
<name>W4GRT2_APHAT</name>
<evidence type="ECO:0000256" key="2">
    <source>
        <dbReference type="PROSITE-ProRule" id="PRU00023"/>
    </source>
</evidence>
<proteinExistence type="predicted"/>
<dbReference type="AlphaFoldDB" id="W4GRT2"/>
<evidence type="ECO:0000313" key="5">
    <source>
        <dbReference type="EMBL" id="ETV81714.1"/>
    </source>
</evidence>
<dbReference type="InterPro" id="IPR050964">
    <property type="entry name" value="Striated_Muscle_Regulatory"/>
</dbReference>
<dbReference type="SMART" id="SM00060">
    <property type="entry name" value="FN3"/>
    <property type="match status" value="5"/>
</dbReference>
<gene>
    <name evidence="5" type="ORF">H257_05314</name>
</gene>
<dbReference type="PROSITE" id="PS50853">
    <property type="entry name" value="FN3"/>
    <property type="match status" value="3"/>
</dbReference>
<accession>W4GRT2</accession>
<feature type="repeat" description="ANK" evidence="2">
    <location>
        <begin position="96"/>
        <end position="128"/>
    </location>
</feature>
<dbReference type="InterPro" id="IPR013783">
    <property type="entry name" value="Ig-like_fold"/>
</dbReference>
<evidence type="ECO:0000256" key="1">
    <source>
        <dbReference type="ARBA" id="ARBA00022737"/>
    </source>
</evidence>
<dbReference type="GeneID" id="20807310"/>
<dbReference type="STRING" id="112090.W4GRT2"/>
<feature type="domain" description="Fibronectin type-III" evidence="4">
    <location>
        <begin position="189"/>
        <end position="288"/>
    </location>
</feature>
<dbReference type="RefSeq" id="XP_009828451.1">
    <property type="nucleotide sequence ID" value="XM_009830149.1"/>
</dbReference>
<protein>
    <recommendedName>
        <fullName evidence="4">Fibronectin type-III domain-containing protein</fullName>
    </recommendedName>
</protein>
<dbReference type="PROSITE" id="PS50297">
    <property type="entry name" value="ANK_REP_REGION"/>
    <property type="match status" value="1"/>
</dbReference>
<dbReference type="SUPFAM" id="SSF48403">
    <property type="entry name" value="Ankyrin repeat"/>
    <property type="match status" value="1"/>
</dbReference>
<dbReference type="PANTHER" id="PTHR13817">
    <property type="entry name" value="TITIN"/>
    <property type="match status" value="1"/>
</dbReference>